<evidence type="ECO:0000256" key="3">
    <source>
        <dbReference type="ARBA" id="ARBA00022670"/>
    </source>
</evidence>
<evidence type="ECO:0000256" key="4">
    <source>
        <dbReference type="ARBA" id="ARBA00022801"/>
    </source>
</evidence>
<organism evidence="9 10">
    <name type="scientific">Acanthopleuribacter pedis</name>
    <dbReference type="NCBI Taxonomy" id="442870"/>
    <lineage>
        <taxon>Bacteria</taxon>
        <taxon>Pseudomonadati</taxon>
        <taxon>Acidobacteriota</taxon>
        <taxon>Holophagae</taxon>
        <taxon>Acanthopleuribacterales</taxon>
        <taxon>Acanthopleuribacteraceae</taxon>
        <taxon>Acanthopleuribacter</taxon>
    </lineage>
</organism>
<keyword evidence="4" id="KW-0378">Hydrolase</keyword>
<dbReference type="InterPro" id="IPR047217">
    <property type="entry name" value="S49_SppA_67K_type_N"/>
</dbReference>
<dbReference type="InterPro" id="IPR047272">
    <property type="entry name" value="S49_SppA_C"/>
</dbReference>
<dbReference type="InterPro" id="IPR002142">
    <property type="entry name" value="Peptidase_S49"/>
</dbReference>
<protein>
    <submittedName>
        <fullName evidence="9">Signal peptide peptidase SppA</fullName>
    </submittedName>
</protein>
<feature type="domain" description="Peptidase S49" evidence="8">
    <location>
        <begin position="127"/>
        <end position="276"/>
    </location>
</feature>
<name>A0A8J7QBT0_9BACT</name>
<feature type="active site" description="Nucleophile" evidence="7">
    <location>
        <position position="390"/>
    </location>
</feature>
<evidence type="ECO:0000256" key="2">
    <source>
        <dbReference type="ARBA" id="ARBA00008683"/>
    </source>
</evidence>
<keyword evidence="10" id="KW-1185">Reference proteome</keyword>
<dbReference type="InterPro" id="IPR029045">
    <property type="entry name" value="ClpP/crotonase-like_dom_sf"/>
</dbReference>
<dbReference type="EMBL" id="JAFREP010000019">
    <property type="protein sequence ID" value="MBO1320809.1"/>
    <property type="molecule type" value="Genomic_DNA"/>
</dbReference>
<evidence type="ECO:0000259" key="8">
    <source>
        <dbReference type="Pfam" id="PF01343"/>
    </source>
</evidence>
<sequence>MKNFLGQVLAVLVAFTIIGSVGGLFVAIGVAVGGGSDGIKDKSLLKLNMSLPIVDKPISNDVGEAVREIAKGNEPPEGITLRTVLDSIEYAATDDRIAGIYLTGNAGGGMRTGWANFAEVRRALIEFKASGKKIYAYNENYGERDYYLASVADNLYLNKFGFMELNGFAADMMFFKKAFEKYGVNAQVTRVGKYKSAVEPYLLDKMSDANREQITTLLNDLMTAFIDGVVESRGLTAEELNQIAQEKGVLMSDAAVEAKLFDAARDYDEVLDELREVTGTEPGKKIENVLGFGKYHAAIADKIKKSSKEKIAVVYAEGTIVDGESKKNVGGRTVARLLRKAREDKDVKAVVLRVNSPGGSAQASELILREVRLTKAEKPIVVSMGSLAASGGYWISAYADEIIAEPNTITGSIGVFGLFFNFGELMTEHGVTTDVAATHNYAATGSAYRAMSQEELDFMQDIIDFIYEGFLDRVSEGRNLPREQVAEIAQGRVWSGARAKELGLVDQLGGLEDALAAAAKRAELEAYQIEQFQKEMTPMENLMEKMGMNTMVQTESRAETDLRRMISEAEALLKTYNDPRGVYARLPYELEID</sequence>
<keyword evidence="3" id="KW-0645">Protease</keyword>
<dbReference type="Gene3D" id="3.90.226.10">
    <property type="entry name" value="2-enoyl-CoA Hydratase, Chain A, domain 1"/>
    <property type="match status" value="4"/>
</dbReference>
<dbReference type="AlphaFoldDB" id="A0A8J7QBT0"/>
<dbReference type="Proteomes" id="UP000664417">
    <property type="component" value="Unassembled WGS sequence"/>
</dbReference>
<dbReference type="GO" id="GO:0016020">
    <property type="term" value="C:membrane"/>
    <property type="evidence" value="ECO:0007669"/>
    <property type="project" value="UniProtKB-SubCell"/>
</dbReference>
<evidence type="ECO:0000313" key="10">
    <source>
        <dbReference type="Proteomes" id="UP000664417"/>
    </source>
</evidence>
<dbReference type="InterPro" id="IPR004635">
    <property type="entry name" value="Pept_S49_SppA"/>
</dbReference>
<dbReference type="SUPFAM" id="SSF52096">
    <property type="entry name" value="ClpP/crotonase"/>
    <property type="match status" value="2"/>
</dbReference>
<gene>
    <name evidence="9" type="primary">sppA</name>
    <name evidence="9" type="ORF">J3U88_20185</name>
</gene>
<evidence type="ECO:0000256" key="1">
    <source>
        <dbReference type="ARBA" id="ARBA00004370"/>
    </source>
</evidence>
<dbReference type="GO" id="GO:0006465">
    <property type="term" value="P:signal peptide processing"/>
    <property type="evidence" value="ECO:0007669"/>
    <property type="project" value="InterPro"/>
</dbReference>
<feature type="active site" description="Proton donor/acceptor" evidence="7">
    <location>
        <position position="195"/>
    </location>
</feature>
<evidence type="ECO:0000313" key="9">
    <source>
        <dbReference type="EMBL" id="MBO1320809.1"/>
    </source>
</evidence>
<dbReference type="Pfam" id="PF01343">
    <property type="entry name" value="Peptidase_S49"/>
    <property type="match status" value="2"/>
</dbReference>
<keyword evidence="6" id="KW-0472">Membrane</keyword>
<comment type="similarity">
    <text evidence="2">Belongs to the peptidase S49 family.</text>
</comment>
<dbReference type="NCBIfam" id="TIGR00706">
    <property type="entry name" value="SppA_dom"/>
    <property type="match status" value="1"/>
</dbReference>
<reference evidence="9" key="1">
    <citation type="submission" date="2021-03" db="EMBL/GenBank/DDBJ databases">
        <authorList>
            <person name="Wang G."/>
        </authorList>
    </citation>
    <scope>NUCLEOTIDE SEQUENCE</scope>
    <source>
        <strain evidence="9">KCTC 12899</strain>
    </source>
</reference>
<dbReference type="RefSeq" id="WP_207860761.1">
    <property type="nucleotide sequence ID" value="NZ_JAFREP010000019.1"/>
</dbReference>
<proteinExistence type="inferred from homology"/>
<dbReference type="CDD" id="cd07018">
    <property type="entry name" value="S49_SppA_67K_type"/>
    <property type="match status" value="1"/>
</dbReference>
<feature type="domain" description="Peptidase S49" evidence="8">
    <location>
        <begin position="374"/>
        <end position="524"/>
    </location>
</feature>
<dbReference type="PANTHER" id="PTHR33209">
    <property type="entry name" value="PROTEASE 4"/>
    <property type="match status" value="1"/>
</dbReference>
<evidence type="ECO:0000256" key="7">
    <source>
        <dbReference type="PIRSR" id="PIRSR001217-1"/>
    </source>
</evidence>
<evidence type="ECO:0000256" key="5">
    <source>
        <dbReference type="ARBA" id="ARBA00022825"/>
    </source>
</evidence>
<evidence type="ECO:0000256" key="6">
    <source>
        <dbReference type="ARBA" id="ARBA00023136"/>
    </source>
</evidence>
<dbReference type="PIRSF" id="PIRSF001217">
    <property type="entry name" value="Protease_4_SppA"/>
    <property type="match status" value="1"/>
</dbReference>
<dbReference type="PANTHER" id="PTHR33209:SF1">
    <property type="entry name" value="PEPTIDASE S49 DOMAIN-CONTAINING PROTEIN"/>
    <property type="match status" value="1"/>
</dbReference>
<accession>A0A8J7QBT0</accession>
<keyword evidence="5" id="KW-0720">Serine protease</keyword>
<dbReference type="NCBIfam" id="TIGR00705">
    <property type="entry name" value="SppA_67K"/>
    <property type="match status" value="1"/>
</dbReference>
<comment type="caution">
    <text evidence="9">The sequence shown here is derived from an EMBL/GenBank/DDBJ whole genome shotgun (WGS) entry which is preliminary data.</text>
</comment>
<dbReference type="GO" id="GO:0008236">
    <property type="term" value="F:serine-type peptidase activity"/>
    <property type="evidence" value="ECO:0007669"/>
    <property type="project" value="UniProtKB-KW"/>
</dbReference>
<comment type="subcellular location">
    <subcellularLocation>
        <location evidence="1">Membrane</location>
    </subcellularLocation>
</comment>
<dbReference type="CDD" id="cd07023">
    <property type="entry name" value="S49_Sppa_N_C"/>
    <property type="match status" value="1"/>
</dbReference>
<dbReference type="InterPro" id="IPR004634">
    <property type="entry name" value="Pept_S49_pIV"/>
</dbReference>